<dbReference type="PANTHER" id="PTHR32295">
    <property type="entry name" value="IQ-DOMAIN 5-RELATED"/>
    <property type="match status" value="1"/>
</dbReference>
<evidence type="ECO:0000256" key="2">
    <source>
        <dbReference type="ARBA" id="ARBA00024341"/>
    </source>
</evidence>
<dbReference type="PANTHER" id="PTHR32295:SF123">
    <property type="entry name" value="PROTEIN IQ-DOMAIN 5"/>
    <property type="match status" value="1"/>
</dbReference>
<feature type="compositionally biased region" description="Polar residues" evidence="3">
    <location>
        <begin position="405"/>
        <end position="428"/>
    </location>
</feature>
<keyword evidence="5" id="KW-1185">Reference proteome</keyword>
<dbReference type="Proteomes" id="UP001318860">
    <property type="component" value="Unassembled WGS sequence"/>
</dbReference>
<feature type="region of interest" description="Disordered" evidence="3">
    <location>
        <begin position="441"/>
        <end position="534"/>
    </location>
</feature>
<keyword evidence="1" id="KW-0112">Calmodulin-binding</keyword>
<proteinExistence type="inferred from homology"/>
<reference evidence="4 5" key="1">
    <citation type="journal article" date="2021" name="Comput. Struct. Biotechnol. J.">
        <title>De novo genome assembly of the potent medicinal plant Rehmannia glutinosa using nanopore technology.</title>
        <authorList>
            <person name="Ma L."/>
            <person name="Dong C."/>
            <person name="Song C."/>
            <person name="Wang X."/>
            <person name="Zheng X."/>
            <person name="Niu Y."/>
            <person name="Chen S."/>
            <person name="Feng W."/>
        </authorList>
    </citation>
    <scope>NUCLEOTIDE SEQUENCE [LARGE SCALE GENOMIC DNA]</scope>
    <source>
        <strain evidence="4">DH-2019</strain>
    </source>
</reference>
<feature type="compositionally biased region" description="Low complexity" evidence="3">
    <location>
        <begin position="386"/>
        <end position="395"/>
    </location>
</feature>
<evidence type="ECO:0000313" key="5">
    <source>
        <dbReference type="Proteomes" id="UP001318860"/>
    </source>
</evidence>
<dbReference type="InterPro" id="IPR000048">
    <property type="entry name" value="IQ_motif_EF-hand-BS"/>
</dbReference>
<dbReference type="Gene3D" id="1.20.5.190">
    <property type="match status" value="1"/>
</dbReference>
<evidence type="ECO:0000256" key="3">
    <source>
        <dbReference type="SAM" id="MobiDB-lite"/>
    </source>
</evidence>
<protein>
    <recommendedName>
        <fullName evidence="6">Protein IQ-DOMAIN 1</fullName>
    </recommendedName>
</protein>
<accession>A0ABR0VW02</accession>
<comment type="similarity">
    <text evidence="2">Belongs to the IQD family.</text>
</comment>
<evidence type="ECO:0000256" key="1">
    <source>
        <dbReference type="ARBA" id="ARBA00022860"/>
    </source>
</evidence>
<name>A0ABR0VW02_REHGL</name>
<feature type="region of interest" description="Disordered" evidence="3">
    <location>
        <begin position="363"/>
        <end position="428"/>
    </location>
</feature>
<feature type="compositionally biased region" description="Polar residues" evidence="3">
    <location>
        <begin position="508"/>
        <end position="520"/>
    </location>
</feature>
<comment type="caution">
    <text evidence="4">The sequence shown here is derived from an EMBL/GenBank/DDBJ whole genome shotgun (WGS) entry which is preliminary data.</text>
</comment>
<sequence>MTLSTSKFRFQICLTEMGASKKWIKSLLGLKKSGKSQSLENDENVDVPSYRSGSTGKIWHRRKHSVEIDNSVLENELNQNAVTALEDAKDANFQSVSDSACSPSTSLPVQNTAQYQQNMREEWAAIRIQTAFRGFLARRALRALKGLVRLQALVRGHAVRKQAAITLRCMQALVRVQARVRARRVRMALETQTAQQKLQQQLEHEAHVKEIEVIYTLSKKILSCEMPLSFHYIILDEKAMKITLVTVTESYLAFVTKLAYKCGHDGWCDSVGSVEEIQAKLLKRKEAAAKRERAMAYALANQWQAGSRQQVTPSGFEPDKSNWGWNWLERWMAVRPWENRFLDINLKDGVKIHENEPADVKNASTTLFNSTGKRTTSNIANGKGPSRSSNNSNVSNEKRAASHSDGCSSSPNKSANVQETPGAVFSSTMPKPILEDLVEEATSKPNVSRSHSNPKERSTLANKQGKKRLSLPGNGPGHGAQPARGTAVKKSPTAPKPEKDKAKLNGPSKLSSQTVDNSLSVPDISDNVLRHDWS</sequence>
<dbReference type="Pfam" id="PF00612">
    <property type="entry name" value="IQ"/>
    <property type="match status" value="1"/>
</dbReference>
<dbReference type="CDD" id="cd23767">
    <property type="entry name" value="IQCD"/>
    <property type="match status" value="1"/>
</dbReference>
<organism evidence="4 5">
    <name type="scientific">Rehmannia glutinosa</name>
    <name type="common">Chinese foxglove</name>
    <dbReference type="NCBI Taxonomy" id="99300"/>
    <lineage>
        <taxon>Eukaryota</taxon>
        <taxon>Viridiplantae</taxon>
        <taxon>Streptophyta</taxon>
        <taxon>Embryophyta</taxon>
        <taxon>Tracheophyta</taxon>
        <taxon>Spermatophyta</taxon>
        <taxon>Magnoliopsida</taxon>
        <taxon>eudicotyledons</taxon>
        <taxon>Gunneridae</taxon>
        <taxon>Pentapetalae</taxon>
        <taxon>asterids</taxon>
        <taxon>lamiids</taxon>
        <taxon>Lamiales</taxon>
        <taxon>Orobanchaceae</taxon>
        <taxon>Rehmannieae</taxon>
        <taxon>Rehmannia</taxon>
    </lineage>
</organism>
<dbReference type="SMART" id="SM00015">
    <property type="entry name" value="IQ"/>
    <property type="match status" value="2"/>
</dbReference>
<dbReference type="PROSITE" id="PS50096">
    <property type="entry name" value="IQ"/>
    <property type="match status" value="3"/>
</dbReference>
<gene>
    <name evidence="4" type="ORF">DH2020_028098</name>
</gene>
<dbReference type="EMBL" id="JABTTQ020000748">
    <property type="protein sequence ID" value="KAK6138162.1"/>
    <property type="molecule type" value="Genomic_DNA"/>
</dbReference>
<evidence type="ECO:0000313" key="4">
    <source>
        <dbReference type="EMBL" id="KAK6138162.1"/>
    </source>
</evidence>
<feature type="compositionally biased region" description="Polar residues" evidence="3">
    <location>
        <begin position="363"/>
        <end position="380"/>
    </location>
</feature>
<evidence type="ECO:0008006" key="6">
    <source>
        <dbReference type="Google" id="ProtNLM"/>
    </source>
</evidence>